<organism evidence="1">
    <name type="scientific">Anguilla anguilla</name>
    <name type="common">European freshwater eel</name>
    <name type="synonym">Muraena anguilla</name>
    <dbReference type="NCBI Taxonomy" id="7936"/>
    <lineage>
        <taxon>Eukaryota</taxon>
        <taxon>Metazoa</taxon>
        <taxon>Chordata</taxon>
        <taxon>Craniata</taxon>
        <taxon>Vertebrata</taxon>
        <taxon>Euteleostomi</taxon>
        <taxon>Actinopterygii</taxon>
        <taxon>Neopterygii</taxon>
        <taxon>Teleostei</taxon>
        <taxon>Anguilliformes</taxon>
        <taxon>Anguillidae</taxon>
        <taxon>Anguilla</taxon>
    </lineage>
</organism>
<accession>A0A0E9XDX6</accession>
<proteinExistence type="predicted"/>
<sequence length="32" mass="3578">MLCTGWNGKTLCVIRSCSSKQARKSYTLGKRT</sequence>
<evidence type="ECO:0000313" key="1">
    <source>
        <dbReference type="EMBL" id="JAH99883.1"/>
    </source>
</evidence>
<reference evidence="1" key="1">
    <citation type="submission" date="2014-11" db="EMBL/GenBank/DDBJ databases">
        <authorList>
            <person name="Amaro Gonzalez C."/>
        </authorList>
    </citation>
    <scope>NUCLEOTIDE SEQUENCE</scope>
</reference>
<reference evidence="1" key="2">
    <citation type="journal article" date="2015" name="Fish Shellfish Immunol.">
        <title>Early steps in the European eel (Anguilla anguilla)-Vibrio vulnificus interaction in the gills: Role of the RtxA13 toxin.</title>
        <authorList>
            <person name="Callol A."/>
            <person name="Pajuelo D."/>
            <person name="Ebbesson L."/>
            <person name="Teles M."/>
            <person name="MacKenzie S."/>
            <person name="Amaro C."/>
        </authorList>
    </citation>
    <scope>NUCLEOTIDE SEQUENCE</scope>
</reference>
<protein>
    <submittedName>
        <fullName evidence="1">Uncharacterized protein</fullName>
    </submittedName>
</protein>
<dbReference type="EMBL" id="GBXM01008694">
    <property type="protein sequence ID" value="JAH99883.1"/>
    <property type="molecule type" value="Transcribed_RNA"/>
</dbReference>
<name>A0A0E9XDX6_ANGAN</name>
<dbReference type="AlphaFoldDB" id="A0A0E9XDX6"/>